<keyword evidence="3" id="KW-0547">Nucleotide-binding</keyword>
<protein>
    <submittedName>
        <fullName evidence="3">IspD/TarI family cytidylyltransferase</fullName>
    </submittedName>
</protein>
<dbReference type="Gene3D" id="3.90.550.10">
    <property type="entry name" value="Spore Coat Polysaccharide Biosynthesis Protein SpsA, Chain A"/>
    <property type="match status" value="1"/>
</dbReference>
<dbReference type="EMBL" id="JARQAJ010000001">
    <property type="protein sequence ID" value="MDT2758339.1"/>
    <property type="molecule type" value="Genomic_DNA"/>
</dbReference>
<dbReference type="InterPro" id="IPR029044">
    <property type="entry name" value="Nucleotide-diphossugar_trans"/>
</dbReference>
<keyword evidence="3" id="KW-0067">ATP-binding</keyword>
<dbReference type="PANTHER" id="PTHR43015:SF1">
    <property type="entry name" value="D-RIBITOL-5-PHOSPHATE CYTIDYLYLTRANSFERASE"/>
    <property type="match status" value="1"/>
</dbReference>
<keyword evidence="4" id="KW-1185">Reference proteome</keyword>
<dbReference type="Proteomes" id="UP001181046">
    <property type="component" value="Unassembled WGS sequence"/>
</dbReference>
<evidence type="ECO:0000313" key="3">
    <source>
        <dbReference type="EMBL" id="MDT2758339.1"/>
    </source>
</evidence>
<sequence>MNIALLTAAGSGTRMNQDIPKQFMHIDNKPLIIYTMEAFQNHPNIDAILIVCLDGWRDVLQAYANQFNITKLKWIVPGGKTGQESIYNGLQTLKEECSEDDIILIHDGNRALVSFDIISDSIAKCKIHGDAVAVIPCTEAVFRSEDQLTSTVSIPRENLFRTQTPHTYSLSKLLWAHQRAKENNITNSVATCTLMVELGETIHFSKGAEKNIKITTVEDIDLFKSLLKSEKEYWLK</sequence>
<dbReference type="PANTHER" id="PTHR43015">
    <property type="entry name" value="D-RIBITOL-5-PHOSPHATE CYTIDYLYLTRANSFERASE"/>
    <property type="match status" value="1"/>
</dbReference>
<dbReference type="Pfam" id="PF01128">
    <property type="entry name" value="IspD"/>
    <property type="match status" value="1"/>
</dbReference>
<dbReference type="GO" id="GO:0016779">
    <property type="term" value="F:nucleotidyltransferase activity"/>
    <property type="evidence" value="ECO:0007669"/>
    <property type="project" value="UniProtKB-KW"/>
</dbReference>
<comment type="caution">
    <text evidence="3">The sequence shown here is derived from an EMBL/GenBank/DDBJ whole genome shotgun (WGS) entry which is preliminary data.</text>
</comment>
<dbReference type="RefSeq" id="WP_311829175.1">
    <property type="nucleotide sequence ID" value="NZ_JARQAJ010000001.1"/>
</dbReference>
<accession>A0ABU3F6Q5</accession>
<reference evidence="3" key="1">
    <citation type="submission" date="2023-03" db="EMBL/GenBank/DDBJ databases">
        <authorList>
            <person name="Shen W."/>
            <person name="Cai J."/>
        </authorList>
    </citation>
    <scope>NUCLEOTIDE SEQUENCE</scope>
    <source>
        <strain evidence="3">P66-3</strain>
    </source>
</reference>
<keyword evidence="1" id="KW-0808">Transferase</keyword>
<dbReference type="InterPro" id="IPR034683">
    <property type="entry name" value="IspD/TarI"/>
</dbReference>
<proteinExistence type="predicted"/>
<evidence type="ECO:0000313" key="4">
    <source>
        <dbReference type="Proteomes" id="UP001181046"/>
    </source>
</evidence>
<evidence type="ECO:0000256" key="1">
    <source>
        <dbReference type="ARBA" id="ARBA00022679"/>
    </source>
</evidence>
<evidence type="ECO:0000256" key="2">
    <source>
        <dbReference type="ARBA" id="ARBA00022695"/>
    </source>
</evidence>
<dbReference type="GO" id="GO:0005524">
    <property type="term" value="F:ATP binding"/>
    <property type="evidence" value="ECO:0007669"/>
    <property type="project" value="UniProtKB-KW"/>
</dbReference>
<organism evidence="3 4">
    <name type="scientific">Enterococcus xiangfangensis</name>
    <dbReference type="NCBI Taxonomy" id="1296537"/>
    <lineage>
        <taxon>Bacteria</taxon>
        <taxon>Bacillati</taxon>
        <taxon>Bacillota</taxon>
        <taxon>Bacilli</taxon>
        <taxon>Lactobacillales</taxon>
        <taxon>Enterococcaceae</taxon>
        <taxon>Enterococcus</taxon>
    </lineage>
</organism>
<gene>
    <name evidence="3" type="ORF">P7H27_00885</name>
</gene>
<dbReference type="CDD" id="cd02516">
    <property type="entry name" value="CDP-ME_synthetase"/>
    <property type="match status" value="1"/>
</dbReference>
<name>A0ABU3F6Q5_9ENTE</name>
<keyword evidence="2 3" id="KW-0548">Nucleotidyltransferase</keyword>
<dbReference type="SUPFAM" id="SSF53448">
    <property type="entry name" value="Nucleotide-diphospho-sugar transferases"/>
    <property type="match status" value="1"/>
</dbReference>